<dbReference type="EMBL" id="OC918890">
    <property type="protein sequence ID" value="CAD7650309.1"/>
    <property type="molecule type" value="Genomic_DNA"/>
</dbReference>
<evidence type="ECO:0000256" key="11">
    <source>
        <dbReference type="SAM" id="Phobius"/>
    </source>
</evidence>
<dbReference type="GO" id="GO:0005886">
    <property type="term" value="C:plasma membrane"/>
    <property type="evidence" value="ECO:0007669"/>
    <property type="project" value="UniProtKB-SubCell"/>
</dbReference>
<dbReference type="EMBL" id="CAJPVJ010004065">
    <property type="protein sequence ID" value="CAG2168251.1"/>
    <property type="molecule type" value="Genomic_DNA"/>
</dbReference>
<dbReference type="InterPro" id="IPR000421">
    <property type="entry name" value="FA58C"/>
</dbReference>
<evidence type="ECO:0000313" key="14">
    <source>
        <dbReference type="Proteomes" id="UP000728032"/>
    </source>
</evidence>
<evidence type="ECO:0000256" key="6">
    <source>
        <dbReference type="ARBA" id="ARBA00022840"/>
    </source>
</evidence>
<dbReference type="AlphaFoldDB" id="A0A7R9LYV6"/>
<evidence type="ECO:0000256" key="1">
    <source>
        <dbReference type="ARBA" id="ARBA00004251"/>
    </source>
</evidence>
<evidence type="ECO:0000313" key="13">
    <source>
        <dbReference type="EMBL" id="CAD7650309.1"/>
    </source>
</evidence>
<keyword evidence="3 11" id="KW-0812">Transmembrane</keyword>
<dbReference type="GO" id="GO:0005524">
    <property type="term" value="F:ATP binding"/>
    <property type="evidence" value="ECO:0007669"/>
    <property type="project" value="UniProtKB-KW"/>
</dbReference>
<dbReference type="PROSITE" id="PS50022">
    <property type="entry name" value="FA58C_3"/>
    <property type="match status" value="1"/>
</dbReference>
<evidence type="ECO:0000256" key="7">
    <source>
        <dbReference type="ARBA" id="ARBA00022989"/>
    </source>
</evidence>
<evidence type="ECO:0000259" key="12">
    <source>
        <dbReference type="PROSITE" id="PS50022"/>
    </source>
</evidence>
<evidence type="ECO:0000256" key="5">
    <source>
        <dbReference type="ARBA" id="ARBA00022741"/>
    </source>
</evidence>
<dbReference type="Proteomes" id="UP000728032">
    <property type="component" value="Unassembled WGS sequence"/>
</dbReference>
<gene>
    <name evidence="13" type="ORF">ONB1V03_LOCUS7742</name>
</gene>
<dbReference type="Gene3D" id="2.60.120.260">
    <property type="entry name" value="Galactose-binding domain-like"/>
    <property type="match status" value="1"/>
</dbReference>
<proteinExistence type="predicted"/>
<keyword evidence="7 11" id="KW-1133">Transmembrane helix</keyword>
<keyword evidence="8 11" id="KW-0472">Membrane</keyword>
<organism evidence="13">
    <name type="scientific">Oppiella nova</name>
    <dbReference type="NCBI Taxonomy" id="334625"/>
    <lineage>
        <taxon>Eukaryota</taxon>
        <taxon>Metazoa</taxon>
        <taxon>Ecdysozoa</taxon>
        <taxon>Arthropoda</taxon>
        <taxon>Chelicerata</taxon>
        <taxon>Arachnida</taxon>
        <taxon>Acari</taxon>
        <taxon>Acariformes</taxon>
        <taxon>Sarcoptiformes</taxon>
        <taxon>Oribatida</taxon>
        <taxon>Brachypylina</taxon>
        <taxon>Oppioidea</taxon>
        <taxon>Oppiidae</taxon>
        <taxon>Oppiella</taxon>
    </lineage>
</organism>
<dbReference type="PANTHER" id="PTHR24543:SF291">
    <property type="entry name" value="SMOKE ALARM, ISOFORM D"/>
    <property type="match status" value="1"/>
</dbReference>
<evidence type="ECO:0000256" key="10">
    <source>
        <dbReference type="ARBA" id="ARBA00023180"/>
    </source>
</evidence>
<evidence type="ECO:0000256" key="2">
    <source>
        <dbReference type="ARBA" id="ARBA00022475"/>
    </source>
</evidence>
<accession>A0A7R9LYV6</accession>
<dbReference type="SUPFAM" id="SSF49785">
    <property type="entry name" value="Galactose-binding domain-like"/>
    <property type="match status" value="1"/>
</dbReference>
<keyword evidence="9" id="KW-1015">Disulfide bond</keyword>
<dbReference type="InterPro" id="IPR008979">
    <property type="entry name" value="Galactose-bd-like_sf"/>
</dbReference>
<comment type="subcellular location">
    <subcellularLocation>
        <location evidence="1">Cell membrane</location>
        <topology evidence="1">Single-pass type I membrane protein</topology>
    </subcellularLocation>
</comment>
<dbReference type="Gene3D" id="2.60.120.1190">
    <property type="match status" value="1"/>
</dbReference>
<keyword evidence="2" id="KW-1003">Cell membrane</keyword>
<keyword evidence="14" id="KW-1185">Reference proteome</keyword>
<reference evidence="13" key="1">
    <citation type="submission" date="2020-11" db="EMBL/GenBank/DDBJ databases">
        <authorList>
            <person name="Tran Van P."/>
        </authorList>
    </citation>
    <scope>NUCLEOTIDE SEQUENCE</scope>
</reference>
<name>A0A7R9LYV6_9ACAR</name>
<evidence type="ECO:0000256" key="3">
    <source>
        <dbReference type="ARBA" id="ARBA00022692"/>
    </source>
</evidence>
<dbReference type="InterPro" id="IPR048525">
    <property type="entry name" value="DDR1-2_DS-like"/>
</dbReference>
<dbReference type="Pfam" id="PF00754">
    <property type="entry name" value="F5_F8_type_C"/>
    <property type="match status" value="1"/>
</dbReference>
<feature type="domain" description="F5/8 type C" evidence="12">
    <location>
        <begin position="1"/>
        <end position="154"/>
    </location>
</feature>
<dbReference type="OrthoDB" id="6071166at2759"/>
<dbReference type="CDD" id="cd00057">
    <property type="entry name" value="FA58C"/>
    <property type="match status" value="1"/>
</dbReference>
<feature type="transmembrane region" description="Helical" evidence="11">
    <location>
        <begin position="365"/>
        <end position="386"/>
    </location>
</feature>
<evidence type="ECO:0000256" key="8">
    <source>
        <dbReference type="ARBA" id="ARBA00023136"/>
    </source>
</evidence>
<protein>
    <recommendedName>
        <fullName evidence="12">F5/8 type C domain-containing protein</fullName>
    </recommendedName>
</protein>
<dbReference type="Pfam" id="PF21114">
    <property type="entry name" value="DDR1-2_DS-like"/>
    <property type="match status" value="1"/>
</dbReference>
<dbReference type="PROSITE" id="PS01286">
    <property type="entry name" value="FA58C_2"/>
    <property type="match status" value="1"/>
</dbReference>
<dbReference type="PANTHER" id="PTHR24543">
    <property type="entry name" value="MULTICOPPER OXIDASE-RELATED"/>
    <property type="match status" value="1"/>
</dbReference>
<evidence type="ECO:0000256" key="9">
    <source>
        <dbReference type="ARBA" id="ARBA00023157"/>
    </source>
</evidence>
<keyword evidence="4" id="KW-0732">Signal</keyword>
<evidence type="ECO:0000256" key="4">
    <source>
        <dbReference type="ARBA" id="ARBA00022729"/>
    </source>
</evidence>
<sequence length="615" mass="69198">MESGVIPDVDITASSSYNQQSVGPQNARLNREISGGAWCPSKQLNSVHSGSEWIQVDLKDKFVITGVATQGRFGNGVGVEYAEEYWLEYSRDNGTNWNKWTGSDGNHKLPGNADTYTVVKNELSHPLVGINLIRIVPFAGHQRTTCLRFELFGCRQNSLPVRYSMPDGFKSGKFGDLLDMTYDGSQDNNGYLYGGIGQLVDGIKGDDNYKINKGFEWIGWRSDGEVNDGVQIIFEFNGLENFTSATFHCHNLYKQDMEVFSSAKIWFSFDGKIWSKKPVEFSYMADNAIDRARDVVIHLHHRIGKFAKFDLKFAKKWILISEVSFELSTIEDNYTQSYTHLEAVHSLTPITTAAINSDRSSLTEFIVLISFALVFTIIFSASIVLLRLHMRRKEKSGHIVVCMKDLATTPLYCEPKDINSSRSSSANDPDYAVPDVAVTVPVVSNNNNTNTTNTIIQTPTFSPKPLPQITQLLSQRYYASTDVIKSPKLQSNSLIMKRKFNNGGDNDMKSFKYTNGVNDAIVDLKCIPQISEEEIQLIRSPFGSSKFGEISIGKYKYKMRSQASDGEVVDETLVVLKALRTEKLRNEFYHEMKSKWFISAKSERIAKLFGYVTTS</sequence>
<keyword evidence="5" id="KW-0547">Nucleotide-binding</keyword>
<keyword evidence="10" id="KW-0325">Glycoprotein</keyword>
<keyword evidence="6" id="KW-0067">ATP-binding</keyword>
<dbReference type="PROSITE" id="PS01285">
    <property type="entry name" value="FA58C_1"/>
    <property type="match status" value="1"/>
</dbReference>
<feature type="non-terminal residue" evidence="13">
    <location>
        <position position="615"/>
    </location>
</feature>
<dbReference type="SMART" id="SM00231">
    <property type="entry name" value="FA58C"/>
    <property type="match status" value="1"/>
</dbReference>